<feature type="chain" id="PRO_5045127911" description="Asl1-like glycosyl hydrolase catalytic domain-containing protein" evidence="1">
    <location>
        <begin position="24"/>
        <end position="282"/>
    </location>
</feature>
<evidence type="ECO:0000313" key="3">
    <source>
        <dbReference type="EMBL" id="KAK7949040.1"/>
    </source>
</evidence>
<dbReference type="InterPro" id="IPR024655">
    <property type="entry name" value="Asl1_glyco_hydro_catalytic"/>
</dbReference>
<feature type="domain" description="Asl1-like glycosyl hydrolase catalytic" evidence="2">
    <location>
        <begin position="40"/>
        <end position="279"/>
    </location>
</feature>
<dbReference type="Pfam" id="PF11790">
    <property type="entry name" value="Glyco_hydro_cc"/>
    <property type="match status" value="1"/>
</dbReference>
<dbReference type="RefSeq" id="XP_066698546.1">
    <property type="nucleotide sequence ID" value="XM_066846148.1"/>
</dbReference>
<sequence length="282" mass="30718">MMSISGTASFLLALSLLFTTITAATTTKGLALGSEPLAQSDLAKLVEPGSPVKWYYTWSLYPNNYLKSNKGNVKFFPLVNPNEANSKLASTLNGLRAGSDHLLTFNEPDIPAANGGNPIEPAKAAQLYIDHIVPLREKGWKISHPVVSGSPQGRAWLKSFREACQARKPGTGCAQDFVSVHFYGSLDGLKDHLDQLRSFYNPTANGLKFYITEIGYPGASESENLKLIKGATPYLDGLSWVEGYAWFGSFRQRDANGWTGPGLALFNNNGDLTTVGKYYVNK</sequence>
<dbReference type="PANTHER" id="PTHR34154:SF3">
    <property type="entry name" value="ALKALI-SENSITIVE LINKAGE PROTEIN 1"/>
    <property type="match status" value="1"/>
</dbReference>
<evidence type="ECO:0000256" key="1">
    <source>
        <dbReference type="SAM" id="SignalP"/>
    </source>
</evidence>
<dbReference type="SUPFAM" id="SSF51445">
    <property type="entry name" value="(Trans)glycosidases"/>
    <property type="match status" value="1"/>
</dbReference>
<keyword evidence="4" id="KW-1185">Reference proteome</keyword>
<evidence type="ECO:0000259" key="2">
    <source>
        <dbReference type="Pfam" id="PF11790"/>
    </source>
</evidence>
<feature type="signal peptide" evidence="1">
    <location>
        <begin position="1"/>
        <end position="23"/>
    </location>
</feature>
<gene>
    <name evidence="3" type="ORF">PG986_009926</name>
</gene>
<name>A0ABR1Q929_9PEZI</name>
<keyword evidence="1" id="KW-0732">Signal</keyword>
<dbReference type="InterPro" id="IPR053183">
    <property type="entry name" value="ASL1"/>
</dbReference>
<proteinExistence type="predicted"/>
<protein>
    <recommendedName>
        <fullName evidence="2">Asl1-like glycosyl hydrolase catalytic domain-containing protein</fullName>
    </recommendedName>
</protein>
<accession>A0ABR1Q929</accession>
<dbReference type="InterPro" id="IPR017853">
    <property type="entry name" value="GH"/>
</dbReference>
<dbReference type="EMBL" id="JAQQWE010000006">
    <property type="protein sequence ID" value="KAK7949040.1"/>
    <property type="molecule type" value="Genomic_DNA"/>
</dbReference>
<dbReference type="Gene3D" id="3.20.20.80">
    <property type="entry name" value="Glycosidases"/>
    <property type="match status" value="1"/>
</dbReference>
<evidence type="ECO:0000313" key="4">
    <source>
        <dbReference type="Proteomes" id="UP001391051"/>
    </source>
</evidence>
<dbReference type="Proteomes" id="UP001391051">
    <property type="component" value="Unassembled WGS sequence"/>
</dbReference>
<reference evidence="3 4" key="1">
    <citation type="submission" date="2023-01" db="EMBL/GenBank/DDBJ databases">
        <title>Analysis of 21 Apiospora genomes using comparative genomics revels a genus with tremendous synthesis potential of carbohydrate active enzymes and secondary metabolites.</title>
        <authorList>
            <person name="Sorensen T."/>
        </authorList>
    </citation>
    <scope>NUCLEOTIDE SEQUENCE [LARGE SCALE GENOMIC DNA]</scope>
    <source>
        <strain evidence="3 4">CBS 24483</strain>
    </source>
</reference>
<organism evidence="3 4">
    <name type="scientific">Apiospora aurea</name>
    <dbReference type="NCBI Taxonomy" id="335848"/>
    <lineage>
        <taxon>Eukaryota</taxon>
        <taxon>Fungi</taxon>
        <taxon>Dikarya</taxon>
        <taxon>Ascomycota</taxon>
        <taxon>Pezizomycotina</taxon>
        <taxon>Sordariomycetes</taxon>
        <taxon>Xylariomycetidae</taxon>
        <taxon>Amphisphaeriales</taxon>
        <taxon>Apiosporaceae</taxon>
        <taxon>Apiospora</taxon>
    </lineage>
</organism>
<dbReference type="GeneID" id="92079210"/>
<comment type="caution">
    <text evidence="3">The sequence shown here is derived from an EMBL/GenBank/DDBJ whole genome shotgun (WGS) entry which is preliminary data.</text>
</comment>
<dbReference type="PANTHER" id="PTHR34154">
    <property type="entry name" value="ALKALI-SENSITIVE LINKAGE PROTEIN 1"/>
    <property type="match status" value="1"/>
</dbReference>